<dbReference type="EMBL" id="ML986593">
    <property type="protein sequence ID" value="KAF2267228.1"/>
    <property type="molecule type" value="Genomic_DNA"/>
</dbReference>
<dbReference type="AlphaFoldDB" id="A0A9P4KGF2"/>
<organism evidence="3 4">
    <name type="scientific">Lojkania enalia</name>
    <dbReference type="NCBI Taxonomy" id="147567"/>
    <lineage>
        <taxon>Eukaryota</taxon>
        <taxon>Fungi</taxon>
        <taxon>Dikarya</taxon>
        <taxon>Ascomycota</taxon>
        <taxon>Pezizomycotina</taxon>
        <taxon>Dothideomycetes</taxon>
        <taxon>Pleosporomycetidae</taxon>
        <taxon>Pleosporales</taxon>
        <taxon>Pleosporales incertae sedis</taxon>
        <taxon>Lojkania</taxon>
    </lineage>
</organism>
<keyword evidence="2" id="KW-0472">Membrane</keyword>
<reference evidence="4" key="1">
    <citation type="journal article" date="2020" name="Stud. Mycol.">
        <title>101 Dothideomycetes genomes: A test case for predicting lifestyles and emergence of pathogens.</title>
        <authorList>
            <person name="Haridas S."/>
            <person name="Albert R."/>
            <person name="Binder M."/>
            <person name="Bloem J."/>
            <person name="LaButti K."/>
            <person name="Salamov A."/>
            <person name="Andreopoulos B."/>
            <person name="Baker S."/>
            <person name="Barry K."/>
            <person name="Bills G."/>
            <person name="Bluhm B."/>
            <person name="Cannon C."/>
            <person name="Castanera R."/>
            <person name="Culley D."/>
            <person name="Daum C."/>
            <person name="Ezra D."/>
            <person name="Gonzalez J."/>
            <person name="Henrissat B."/>
            <person name="Kuo A."/>
            <person name="Liang C."/>
            <person name="Lipzen A."/>
            <person name="Lutzoni F."/>
            <person name="Magnuson J."/>
            <person name="Mondo S."/>
            <person name="Nolan M."/>
            <person name="Ohm R."/>
            <person name="Pangilinan J."/>
            <person name="Park H.-J."/>
            <person name="Ramirez L."/>
            <person name="Alfaro M."/>
            <person name="Sun H."/>
            <person name="Tritt A."/>
            <person name="Yoshinaga Y."/>
            <person name="Zwiers L.-H."/>
            <person name="Turgeon B."/>
            <person name="Goodwin S."/>
            <person name="Spatafora J."/>
            <person name="Crous P."/>
            <person name="Grigoriev I."/>
        </authorList>
    </citation>
    <scope>NUCLEOTIDE SEQUENCE [LARGE SCALE GENOMIC DNA]</scope>
    <source>
        <strain evidence="4">CBS 304.66</strain>
    </source>
</reference>
<comment type="caution">
    <text evidence="3">The sequence shown here is derived from an EMBL/GenBank/DDBJ whole genome shotgun (WGS) entry which is preliminary data.</text>
</comment>
<evidence type="ECO:0000313" key="3">
    <source>
        <dbReference type="EMBL" id="KAF2267228.1"/>
    </source>
</evidence>
<keyword evidence="2" id="KW-0812">Transmembrane</keyword>
<evidence type="ECO:0000256" key="1">
    <source>
        <dbReference type="SAM" id="MobiDB-lite"/>
    </source>
</evidence>
<protein>
    <submittedName>
        <fullName evidence="3">Uncharacterized protein</fullName>
    </submittedName>
</protein>
<accession>A0A9P4KGF2</accession>
<proteinExistence type="predicted"/>
<keyword evidence="2" id="KW-1133">Transmembrane helix</keyword>
<name>A0A9P4KGF2_9PLEO</name>
<sequence length="372" mass="40313">MERPLANSTLSAVGNTEQPTAWESTSSGTDAISPASTQVLPTPEPSAKSGVSGGAVAGIAIACLIAGAATGAAILFLLFRRKRKTQIQTYQQRHIPYIDGAATSEKRPAVVDTAVSSNVDHFLPQPVEDDAITKELSRIRDNIKNHVRSYYHYEPIRQGDINASMLGGLAAATGLQNTVLIDLISNPSTRSGTIRLFIAWIALSRCDGNTLPNFLPDELAPLAVAIPGKDATNSVQSTLYSKWKTITGALLQQKYRNQAVDTTRATAQAIAQIDAFLAPLLQQSIDGGQRRRNLEMILSRAAHLAFLLFSQPGSYRFDYAPSRGKPVIFPALLQVIDDQAHCIDPPRVLWEREDVEEGGIGVLFMRVWKLAG</sequence>
<evidence type="ECO:0000313" key="4">
    <source>
        <dbReference type="Proteomes" id="UP000800093"/>
    </source>
</evidence>
<dbReference type="Proteomes" id="UP000800093">
    <property type="component" value="Unassembled WGS sequence"/>
</dbReference>
<feature type="region of interest" description="Disordered" evidence="1">
    <location>
        <begin position="1"/>
        <end position="48"/>
    </location>
</feature>
<keyword evidence="4" id="KW-1185">Reference proteome</keyword>
<dbReference type="OrthoDB" id="5421765at2759"/>
<evidence type="ECO:0000256" key="2">
    <source>
        <dbReference type="SAM" id="Phobius"/>
    </source>
</evidence>
<feature type="compositionally biased region" description="Polar residues" evidence="1">
    <location>
        <begin position="1"/>
        <end position="40"/>
    </location>
</feature>
<feature type="transmembrane region" description="Helical" evidence="2">
    <location>
        <begin position="55"/>
        <end position="79"/>
    </location>
</feature>
<gene>
    <name evidence="3" type="ORF">CC78DRAFT_541885</name>
</gene>